<dbReference type="EMBL" id="KQ242307">
    <property type="protein sequence ID" value="KNC79429.1"/>
    <property type="molecule type" value="Genomic_DNA"/>
</dbReference>
<reference evidence="3 4" key="1">
    <citation type="submission" date="2011-02" db="EMBL/GenBank/DDBJ databases">
        <title>The Genome Sequence of Sphaeroforma arctica JP610.</title>
        <authorList>
            <consortium name="The Broad Institute Genome Sequencing Platform"/>
            <person name="Russ C."/>
            <person name="Cuomo C."/>
            <person name="Young S.K."/>
            <person name="Zeng Q."/>
            <person name="Gargeya S."/>
            <person name="Alvarado L."/>
            <person name="Berlin A."/>
            <person name="Chapman S.B."/>
            <person name="Chen Z."/>
            <person name="Freedman E."/>
            <person name="Gellesch M."/>
            <person name="Goldberg J."/>
            <person name="Griggs A."/>
            <person name="Gujja S."/>
            <person name="Heilman E."/>
            <person name="Heiman D."/>
            <person name="Howarth C."/>
            <person name="Mehta T."/>
            <person name="Neiman D."/>
            <person name="Pearson M."/>
            <person name="Roberts A."/>
            <person name="Saif S."/>
            <person name="Shea T."/>
            <person name="Shenoy N."/>
            <person name="Sisk P."/>
            <person name="Stolte C."/>
            <person name="Sykes S."/>
            <person name="White J."/>
            <person name="Yandava C."/>
            <person name="Burger G."/>
            <person name="Gray M.W."/>
            <person name="Holland P.W.H."/>
            <person name="King N."/>
            <person name="Lang F.B.F."/>
            <person name="Roger A.J."/>
            <person name="Ruiz-Trillo I."/>
            <person name="Haas B."/>
            <person name="Nusbaum C."/>
            <person name="Birren B."/>
        </authorList>
    </citation>
    <scope>NUCLEOTIDE SEQUENCE [LARGE SCALE GENOMIC DNA]</scope>
    <source>
        <strain evidence="3 4">JP610</strain>
    </source>
</reference>
<dbReference type="FunFam" id="2.30.29.30:FF:000312">
    <property type="entry name" value="Ran binding protein 1"/>
    <property type="match status" value="1"/>
</dbReference>
<feature type="region of interest" description="Disordered" evidence="1">
    <location>
        <begin position="1"/>
        <end position="66"/>
    </location>
</feature>
<dbReference type="PROSITE" id="PS50196">
    <property type="entry name" value="RANBD1"/>
    <property type="match status" value="1"/>
</dbReference>
<gene>
    <name evidence="3" type="ORF">SARC_08183</name>
</gene>
<dbReference type="OrthoDB" id="2357150at2759"/>
<dbReference type="CDD" id="cd13179">
    <property type="entry name" value="RanBD_RanBP1"/>
    <property type="match status" value="1"/>
</dbReference>
<dbReference type="SUPFAM" id="SSF50729">
    <property type="entry name" value="PH domain-like"/>
    <property type="match status" value="1"/>
</dbReference>
<dbReference type="eggNOG" id="KOG0864">
    <property type="taxonomic scope" value="Eukaryota"/>
</dbReference>
<evidence type="ECO:0000256" key="1">
    <source>
        <dbReference type="SAM" id="MobiDB-lite"/>
    </source>
</evidence>
<evidence type="ECO:0000313" key="3">
    <source>
        <dbReference type="EMBL" id="KNC79429.1"/>
    </source>
</evidence>
<dbReference type="PANTHER" id="PTHR23138:SF94">
    <property type="entry name" value="RAN BINDING PROTEIN 1"/>
    <property type="match status" value="1"/>
</dbReference>
<feature type="compositionally biased region" description="Basic and acidic residues" evidence="1">
    <location>
        <begin position="222"/>
        <end position="243"/>
    </location>
</feature>
<feature type="compositionally biased region" description="Polar residues" evidence="1">
    <location>
        <begin position="36"/>
        <end position="55"/>
    </location>
</feature>
<dbReference type="GO" id="GO:0006913">
    <property type="term" value="P:nucleocytoplasmic transport"/>
    <property type="evidence" value="ECO:0007669"/>
    <property type="project" value="InterPro"/>
</dbReference>
<dbReference type="GO" id="GO:0005096">
    <property type="term" value="F:GTPase activator activity"/>
    <property type="evidence" value="ECO:0007669"/>
    <property type="project" value="TreeGrafter"/>
</dbReference>
<dbReference type="GO" id="GO:0005737">
    <property type="term" value="C:cytoplasm"/>
    <property type="evidence" value="ECO:0007669"/>
    <property type="project" value="TreeGrafter"/>
</dbReference>
<proteinExistence type="predicted"/>
<name>A0A0L0FRV7_9EUKA</name>
<dbReference type="Proteomes" id="UP000054560">
    <property type="component" value="Unassembled WGS sequence"/>
</dbReference>
<dbReference type="InterPro" id="IPR011993">
    <property type="entry name" value="PH-like_dom_sf"/>
</dbReference>
<feature type="region of interest" description="Disordered" evidence="1">
    <location>
        <begin position="214"/>
        <end position="243"/>
    </location>
</feature>
<dbReference type="RefSeq" id="XP_014153331.1">
    <property type="nucleotide sequence ID" value="XM_014297856.1"/>
</dbReference>
<dbReference type="InterPro" id="IPR045256">
    <property type="entry name" value="RanBP1_RanBD"/>
</dbReference>
<evidence type="ECO:0000259" key="2">
    <source>
        <dbReference type="PROSITE" id="PS50196"/>
    </source>
</evidence>
<dbReference type="SMART" id="SM00160">
    <property type="entry name" value="RanBD"/>
    <property type="match status" value="1"/>
</dbReference>
<dbReference type="PANTHER" id="PTHR23138">
    <property type="entry name" value="RAN BINDING PROTEIN"/>
    <property type="match status" value="1"/>
</dbReference>
<dbReference type="GO" id="GO:0005643">
    <property type="term" value="C:nuclear pore"/>
    <property type="evidence" value="ECO:0007669"/>
    <property type="project" value="TreeGrafter"/>
</dbReference>
<dbReference type="Pfam" id="PF00638">
    <property type="entry name" value="Ran_BP1"/>
    <property type="match status" value="1"/>
</dbReference>
<dbReference type="GeneID" id="25908687"/>
<dbReference type="InterPro" id="IPR000156">
    <property type="entry name" value="Ran_bind_dom"/>
</dbReference>
<accession>A0A0L0FRV7</accession>
<dbReference type="STRING" id="667725.A0A0L0FRV7"/>
<feature type="domain" description="RanBD1" evidence="2">
    <location>
        <begin position="76"/>
        <end position="216"/>
    </location>
</feature>
<protein>
    <recommendedName>
        <fullName evidence="2">RanBD1 domain-containing protein</fullName>
    </recommendedName>
</protein>
<dbReference type="InterPro" id="IPR045255">
    <property type="entry name" value="RanBP1-like"/>
</dbReference>
<sequence>MSAPADKSTEKTGTTNGFAFGEAPKTDGKQSDFVFTPQTQQRSSVSSNKSKQGDNQAGDDESGHHDLVPQEEANVYFEPLVKLQEVDVKTLEEDEDELLCLRARLYRWGQALESEEMQWKERGTGDVKLLKHKERGVVRVLMRQEKTLKICANHVITDDMELKEHQGSDTTWTYVCLADYSDGEFKPETLAIRFRNEEAAQKYKTTFNEAKDLNKAGAQGTDEAKAEEDLTEEVAKLSVKESS</sequence>
<dbReference type="AlphaFoldDB" id="A0A0L0FRV7"/>
<organism evidence="3 4">
    <name type="scientific">Sphaeroforma arctica JP610</name>
    <dbReference type="NCBI Taxonomy" id="667725"/>
    <lineage>
        <taxon>Eukaryota</taxon>
        <taxon>Ichthyosporea</taxon>
        <taxon>Ichthyophonida</taxon>
        <taxon>Sphaeroforma</taxon>
    </lineage>
</organism>
<keyword evidence="4" id="KW-1185">Reference proteome</keyword>
<evidence type="ECO:0000313" key="4">
    <source>
        <dbReference type="Proteomes" id="UP000054560"/>
    </source>
</evidence>
<dbReference type="Gene3D" id="2.30.29.30">
    <property type="entry name" value="Pleckstrin-homology domain (PH domain)/Phosphotyrosine-binding domain (PTB)"/>
    <property type="match status" value="1"/>
</dbReference>